<evidence type="ECO:0000256" key="1">
    <source>
        <dbReference type="ARBA" id="ARBA00005532"/>
    </source>
</evidence>
<keyword evidence="3 5" id="KW-0251">Elongation factor</keyword>
<feature type="domain" description="Translation elongation factor EFTs/EF1B dimerisation" evidence="6">
    <location>
        <begin position="57"/>
        <end position="193"/>
    </location>
</feature>
<dbReference type="CDD" id="cd14275">
    <property type="entry name" value="UBA_EF-Ts"/>
    <property type="match status" value="1"/>
</dbReference>
<keyword evidence="4 5" id="KW-0648">Protein biosynthesis</keyword>
<name>A0A1G2UR65_9BACT</name>
<evidence type="ECO:0000256" key="5">
    <source>
        <dbReference type="HAMAP-Rule" id="MF_00050"/>
    </source>
</evidence>
<dbReference type="InterPro" id="IPR014039">
    <property type="entry name" value="Transl_elong_EFTs/EF1B_dimer"/>
</dbReference>
<evidence type="ECO:0000256" key="3">
    <source>
        <dbReference type="ARBA" id="ARBA00022768"/>
    </source>
</evidence>
<dbReference type="SUPFAM" id="SSF46934">
    <property type="entry name" value="UBA-like"/>
    <property type="match status" value="1"/>
</dbReference>
<dbReference type="PANTHER" id="PTHR11741">
    <property type="entry name" value="ELONGATION FACTOR TS"/>
    <property type="match status" value="1"/>
</dbReference>
<dbReference type="HAMAP" id="MF_00050">
    <property type="entry name" value="EF_Ts"/>
    <property type="match status" value="1"/>
</dbReference>
<organism evidence="7 8">
    <name type="scientific">Candidatus Zambryskibacteria bacterium RIFCSPLOWO2_12_FULL_39_16</name>
    <dbReference type="NCBI Taxonomy" id="1802775"/>
    <lineage>
        <taxon>Bacteria</taxon>
        <taxon>Candidatus Zambryskiibacteriota</taxon>
    </lineage>
</organism>
<keyword evidence="5" id="KW-0963">Cytoplasm</keyword>
<comment type="similarity">
    <text evidence="1 5">Belongs to the EF-Ts family.</text>
</comment>
<accession>A0A1G2UR65</accession>
<dbReference type="PANTHER" id="PTHR11741:SF0">
    <property type="entry name" value="ELONGATION FACTOR TS, MITOCHONDRIAL"/>
    <property type="match status" value="1"/>
</dbReference>
<evidence type="ECO:0000256" key="4">
    <source>
        <dbReference type="ARBA" id="ARBA00022917"/>
    </source>
</evidence>
<comment type="subcellular location">
    <subcellularLocation>
        <location evidence="5">Cytoplasm</location>
    </subcellularLocation>
</comment>
<dbReference type="AlphaFoldDB" id="A0A1G2UR65"/>
<dbReference type="Proteomes" id="UP000177276">
    <property type="component" value="Unassembled WGS sequence"/>
</dbReference>
<sequence length="194" mass="21667">MQITTDQVKELRNATGVSVMQCKKALEEAKGDLETAKIILRKISKQSADKKVGRTLGSGIVASYIHSNGSVGAMVELLCETDFVAHNEEFKALAKEIAMHITALAPEYLKMEDIKEEDKAKAKELFEKDLASKSKEIHDKIMEGKLSSYFGDKVLLEQAFIKNPEVKISTLVEQANQKFGERTEIGRFVRFSIN</sequence>
<feature type="region of interest" description="Involved in Mg(2+) ion dislocation from EF-Tu" evidence="5">
    <location>
        <begin position="81"/>
        <end position="84"/>
    </location>
</feature>
<comment type="caution">
    <text evidence="7">The sequence shown here is derived from an EMBL/GenBank/DDBJ whole genome shotgun (WGS) entry which is preliminary data.</text>
</comment>
<protein>
    <recommendedName>
        <fullName evidence="2 5">Elongation factor Ts</fullName>
        <shortName evidence="5">EF-Ts</shortName>
    </recommendedName>
</protein>
<dbReference type="Pfam" id="PF00889">
    <property type="entry name" value="EF_TS"/>
    <property type="match status" value="1"/>
</dbReference>
<gene>
    <name evidence="5" type="primary">tsf</name>
    <name evidence="7" type="ORF">A3G46_01075</name>
</gene>
<comment type="function">
    <text evidence="5">Associates with the EF-Tu.GDP complex and induces the exchange of GDP to GTP. It remains bound to the aminoacyl-tRNA.EF-Tu.GTP complex up to the GTP hydrolysis stage on the ribosome.</text>
</comment>
<dbReference type="FunFam" id="1.10.8.10:FF:000001">
    <property type="entry name" value="Elongation factor Ts"/>
    <property type="match status" value="1"/>
</dbReference>
<dbReference type="Gene3D" id="3.30.479.20">
    <property type="entry name" value="Elongation factor Ts, dimerisation domain"/>
    <property type="match status" value="1"/>
</dbReference>
<dbReference type="Gene3D" id="1.10.8.10">
    <property type="entry name" value="DNA helicase RuvA subunit, C-terminal domain"/>
    <property type="match status" value="1"/>
</dbReference>
<proteinExistence type="inferred from homology"/>
<evidence type="ECO:0000259" key="6">
    <source>
        <dbReference type="Pfam" id="PF00889"/>
    </source>
</evidence>
<dbReference type="SUPFAM" id="SSF54713">
    <property type="entry name" value="Elongation factor Ts (EF-Ts), dimerisation domain"/>
    <property type="match status" value="1"/>
</dbReference>
<dbReference type="InterPro" id="IPR009060">
    <property type="entry name" value="UBA-like_sf"/>
</dbReference>
<dbReference type="InterPro" id="IPR001816">
    <property type="entry name" value="Transl_elong_EFTs/EF1B"/>
</dbReference>
<dbReference type="Gene3D" id="1.10.286.20">
    <property type="match status" value="1"/>
</dbReference>
<dbReference type="EMBL" id="MHWS01000021">
    <property type="protein sequence ID" value="OHB11836.1"/>
    <property type="molecule type" value="Genomic_DNA"/>
</dbReference>
<evidence type="ECO:0000313" key="7">
    <source>
        <dbReference type="EMBL" id="OHB11836.1"/>
    </source>
</evidence>
<dbReference type="GO" id="GO:0005737">
    <property type="term" value="C:cytoplasm"/>
    <property type="evidence" value="ECO:0007669"/>
    <property type="project" value="UniProtKB-SubCell"/>
</dbReference>
<evidence type="ECO:0000256" key="2">
    <source>
        <dbReference type="ARBA" id="ARBA00016956"/>
    </source>
</evidence>
<dbReference type="InterPro" id="IPR036402">
    <property type="entry name" value="EF-Ts_dimer_sf"/>
</dbReference>
<reference evidence="7 8" key="1">
    <citation type="journal article" date="2016" name="Nat. Commun.">
        <title>Thousands of microbial genomes shed light on interconnected biogeochemical processes in an aquifer system.</title>
        <authorList>
            <person name="Anantharaman K."/>
            <person name="Brown C.T."/>
            <person name="Hug L.A."/>
            <person name="Sharon I."/>
            <person name="Castelle C.J."/>
            <person name="Probst A.J."/>
            <person name="Thomas B.C."/>
            <person name="Singh A."/>
            <person name="Wilkins M.J."/>
            <person name="Karaoz U."/>
            <person name="Brodie E.L."/>
            <person name="Williams K.H."/>
            <person name="Hubbard S.S."/>
            <person name="Banfield J.F."/>
        </authorList>
    </citation>
    <scope>NUCLEOTIDE SEQUENCE [LARGE SCALE GENOMIC DNA]</scope>
</reference>
<dbReference type="GO" id="GO:0003746">
    <property type="term" value="F:translation elongation factor activity"/>
    <property type="evidence" value="ECO:0007669"/>
    <property type="project" value="UniProtKB-UniRule"/>
</dbReference>
<evidence type="ECO:0000313" key="8">
    <source>
        <dbReference type="Proteomes" id="UP000177276"/>
    </source>
</evidence>